<dbReference type="AlphaFoldDB" id="A0A1G1YFW3"/>
<feature type="domain" description="HTH HARE-type" evidence="2">
    <location>
        <begin position="259"/>
        <end position="323"/>
    </location>
</feature>
<keyword evidence="1" id="KW-0804">Transcription</keyword>
<dbReference type="PRINTS" id="PR00046">
    <property type="entry name" value="SIGMA70FCT"/>
</dbReference>
<dbReference type="PANTHER" id="PTHR30603:SF60">
    <property type="entry name" value="RNA POLYMERASE SIGMA FACTOR RPOD"/>
    <property type="match status" value="1"/>
</dbReference>
<dbReference type="GO" id="GO:0003700">
    <property type="term" value="F:DNA-binding transcription factor activity"/>
    <property type="evidence" value="ECO:0007669"/>
    <property type="project" value="InterPro"/>
</dbReference>
<dbReference type="Gene3D" id="1.10.10.10">
    <property type="entry name" value="Winged helix-like DNA-binding domain superfamily/Winged helix DNA-binding domain"/>
    <property type="match status" value="1"/>
</dbReference>
<dbReference type="InterPro" id="IPR007759">
    <property type="entry name" value="Asxl_HARE-HTH"/>
</dbReference>
<dbReference type="InterPro" id="IPR007630">
    <property type="entry name" value="RNA_pol_sigma70_r4"/>
</dbReference>
<sequence length="397" mass="45299">MADQNSILDKIIQSRQIQEATQFNPTELISNLFKNLSAKERDILSRRFGLSAKEKETLEQIGAYYKITRERIRQIEAGTIRKLRTLENFRSEIEAAEHNVTHLLEAHGGVMEENHLLNELLAYTDTNETNRQASLFILNHLLDDKVQRLKADREVQSGWMLPTFSPATLKSILQELIEIIQQENNLLATELLLQKFREREAFERHRTQIVLGELATGHERAVEEAVSRAIHSYLTISKEIDRNILGEWGLSRWQTVTPKRMGDKVYLVLRKTGKPLHFTEISSLINQANFDAKTAYPATIHNELILDDRYVLVGRGIYALKEWGYSTGTVLDVVAQLLAESKAPLTKEEIIKHVLEQRIVRKSTILLALTNRDHVTRLADGTYTANRAATELLSAGS</sequence>
<protein>
    <recommendedName>
        <fullName evidence="2">HTH HARE-type domain-containing protein</fullName>
    </recommendedName>
</protein>
<dbReference type="InterPro" id="IPR038087">
    <property type="entry name" value="RNAP_delta_N_dom_sf"/>
</dbReference>
<organism evidence="3 4">
    <name type="scientific">Candidatus Buchananbacteria bacterium RIFCSPHIGHO2_02_FULL_56_16</name>
    <dbReference type="NCBI Taxonomy" id="1797542"/>
    <lineage>
        <taxon>Bacteria</taxon>
        <taxon>Candidatus Buchananiibacteriota</taxon>
    </lineage>
</organism>
<dbReference type="PROSITE" id="PS51913">
    <property type="entry name" value="HTH_HARE"/>
    <property type="match status" value="1"/>
</dbReference>
<dbReference type="Proteomes" id="UP000177310">
    <property type="component" value="Unassembled WGS sequence"/>
</dbReference>
<accession>A0A1G1YFW3</accession>
<dbReference type="SUPFAM" id="SSF88659">
    <property type="entry name" value="Sigma3 and sigma4 domains of RNA polymerase sigma factors"/>
    <property type="match status" value="1"/>
</dbReference>
<dbReference type="GO" id="GO:0006352">
    <property type="term" value="P:DNA-templated transcription initiation"/>
    <property type="evidence" value="ECO:0007669"/>
    <property type="project" value="InterPro"/>
</dbReference>
<dbReference type="Pfam" id="PF04545">
    <property type="entry name" value="Sigma70_r4"/>
    <property type="match status" value="1"/>
</dbReference>
<gene>
    <name evidence="3" type="ORF">A3J59_02720</name>
</gene>
<proteinExistence type="predicted"/>
<dbReference type="InterPro" id="IPR000943">
    <property type="entry name" value="RNA_pol_sigma70"/>
</dbReference>
<dbReference type="InterPro" id="IPR050239">
    <property type="entry name" value="Sigma-70_RNA_pol_init_factors"/>
</dbReference>
<evidence type="ECO:0000313" key="4">
    <source>
        <dbReference type="Proteomes" id="UP000177310"/>
    </source>
</evidence>
<evidence type="ECO:0000313" key="3">
    <source>
        <dbReference type="EMBL" id="OGY51245.1"/>
    </source>
</evidence>
<comment type="caution">
    <text evidence="3">The sequence shown here is derived from an EMBL/GenBank/DDBJ whole genome shotgun (WGS) entry which is preliminary data.</text>
</comment>
<dbReference type="PANTHER" id="PTHR30603">
    <property type="entry name" value="RNA POLYMERASE SIGMA FACTOR RPO"/>
    <property type="match status" value="1"/>
</dbReference>
<evidence type="ECO:0000259" key="2">
    <source>
        <dbReference type="PROSITE" id="PS51913"/>
    </source>
</evidence>
<dbReference type="PROSITE" id="PS00716">
    <property type="entry name" value="SIGMA70_2"/>
    <property type="match status" value="1"/>
</dbReference>
<dbReference type="Gene3D" id="1.10.10.1250">
    <property type="entry name" value="RNA polymerase, subunit delta, N-terminal domain"/>
    <property type="match status" value="1"/>
</dbReference>
<dbReference type="InterPro" id="IPR013324">
    <property type="entry name" value="RNA_pol_sigma_r3/r4-like"/>
</dbReference>
<reference evidence="3 4" key="1">
    <citation type="journal article" date="2016" name="Nat. Commun.">
        <title>Thousands of microbial genomes shed light on interconnected biogeochemical processes in an aquifer system.</title>
        <authorList>
            <person name="Anantharaman K."/>
            <person name="Brown C.T."/>
            <person name="Hug L.A."/>
            <person name="Sharon I."/>
            <person name="Castelle C.J."/>
            <person name="Probst A.J."/>
            <person name="Thomas B.C."/>
            <person name="Singh A."/>
            <person name="Wilkins M.J."/>
            <person name="Karaoz U."/>
            <person name="Brodie E.L."/>
            <person name="Williams K.H."/>
            <person name="Hubbard S.S."/>
            <person name="Banfield J.F."/>
        </authorList>
    </citation>
    <scope>NUCLEOTIDE SEQUENCE [LARGE SCALE GENOMIC DNA]</scope>
</reference>
<dbReference type="EMBL" id="MHIL01000021">
    <property type="protein sequence ID" value="OGY51245.1"/>
    <property type="molecule type" value="Genomic_DNA"/>
</dbReference>
<dbReference type="STRING" id="1797542.A3J59_02720"/>
<evidence type="ECO:0000256" key="1">
    <source>
        <dbReference type="ARBA" id="ARBA00023163"/>
    </source>
</evidence>
<name>A0A1G1YFW3_9BACT</name>
<dbReference type="InterPro" id="IPR036388">
    <property type="entry name" value="WH-like_DNA-bd_sf"/>
</dbReference>